<evidence type="ECO:0000256" key="1">
    <source>
        <dbReference type="ARBA" id="ARBA00022857"/>
    </source>
</evidence>
<keyword evidence="1" id="KW-0521">NADP</keyword>
<evidence type="ECO:0000256" key="4">
    <source>
        <dbReference type="SAM" id="MobiDB-lite"/>
    </source>
</evidence>
<dbReference type="PANTHER" id="PTHR43765:SF2">
    <property type="entry name" value="2-DEHYDROPANTOATE 2-REDUCTASE"/>
    <property type="match status" value="1"/>
</dbReference>
<dbReference type="Pfam" id="PF08546">
    <property type="entry name" value="ApbA_C"/>
    <property type="match status" value="1"/>
</dbReference>
<evidence type="ECO:0000313" key="7">
    <source>
        <dbReference type="Proteomes" id="UP000297814"/>
    </source>
</evidence>
<feature type="region of interest" description="Disordered" evidence="4">
    <location>
        <begin position="588"/>
        <end position="611"/>
    </location>
</feature>
<evidence type="ECO:0000259" key="5">
    <source>
        <dbReference type="Pfam" id="PF08546"/>
    </source>
</evidence>
<dbReference type="InterPro" id="IPR013752">
    <property type="entry name" value="KPA_reductase"/>
</dbReference>
<feature type="domain" description="Ketopantoate reductase C-terminal" evidence="5">
    <location>
        <begin position="377"/>
        <end position="479"/>
    </location>
</feature>
<dbReference type="AlphaFoldDB" id="A0A4Z1GTT0"/>
<dbReference type="GO" id="GO:0005739">
    <property type="term" value="C:mitochondrion"/>
    <property type="evidence" value="ECO:0007669"/>
    <property type="project" value="TreeGrafter"/>
</dbReference>
<proteinExistence type="predicted"/>
<dbReference type="Gene3D" id="1.10.1040.10">
    <property type="entry name" value="N-(1-d-carboxylethyl)-l-norvaline Dehydrogenase, domain 2"/>
    <property type="match status" value="1"/>
</dbReference>
<dbReference type="GO" id="GO:0008677">
    <property type="term" value="F:2-dehydropantoate 2-reductase activity"/>
    <property type="evidence" value="ECO:0007669"/>
    <property type="project" value="TreeGrafter"/>
</dbReference>
<keyword evidence="7" id="KW-1185">Reference proteome</keyword>
<keyword evidence="3" id="KW-0175">Coiled coil</keyword>
<comment type="caution">
    <text evidence="6">The sequence shown here is derived from an EMBL/GenBank/DDBJ whole genome shotgun (WGS) entry which is preliminary data.</text>
</comment>
<evidence type="ECO:0000313" key="6">
    <source>
        <dbReference type="EMBL" id="TGO38301.1"/>
    </source>
</evidence>
<name>A0A4Z1GTT0_9HELO</name>
<feature type="coiled-coil region" evidence="3">
    <location>
        <begin position="504"/>
        <end position="531"/>
    </location>
</feature>
<organism evidence="6 7">
    <name type="scientific">Botrytis hyacinthi</name>
    <dbReference type="NCBI Taxonomy" id="278943"/>
    <lineage>
        <taxon>Eukaryota</taxon>
        <taxon>Fungi</taxon>
        <taxon>Dikarya</taxon>
        <taxon>Ascomycota</taxon>
        <taxon>Pezizomycotina</taxon>
        <taxon>Leotiomycetes</taxon>
        <taxon>Helotiales</taxon>
        <taxon>Sclerotiniaceae</taxon>
        <taxon>Botrytis</taxon>
    </lineage>
</organism>
<gene>
    <name evidence="6" type="ORF">BHYA_0077g00040</name>
</gene>
<accession>A0A4Z1GTT0</accession>
<protein>
    <recommendedName>
        <fullName evidence="5">Ketopantoate reductase C-terminal domain-containing protein</fullName>
    </recommendedName>
</protein>
<dbReference type="InterPro" id="IPR050838">
    <property type="entry name" value="Ketopantoate_reductase"/>
</dbReference>
<evidence type="ECO:0000256" key="2">
    <source>
        <dbReference type="ARBA" id="ARBA00023002"/>
    </source>
</evidence>
<dbReference type="GO" id="GO:0050661">
    <property type="term" value="F:NADP binding"/>
    <property type="evidence" value="ECO:0007669"/>
    <property type="project" value="TreeGrafter"/>
</dbReference>
<reference evidence="6 7" key="1">
    <citation type="submission" date="2017-12" db="EMBL/GenBank/DDBJ databases">
        <title>Comparative genomics of Botrytis spp.</title>
        <authorList>
            <person name="Valero-Jimenez C.A."/>
            <person name="Tapia P."/>
            <person name="Veloso J."/>
            <person name="Silva-Moreno E."/>
            <person name="Staats M."/>
            <person name="Valdes J.H."/>
            <person name="Van Kan J.A.L."/>
        </authorList>
    </citation>
    <scope>NUCLEOTIDE SEQUENCE [LARGE SCALE GENOMIC DNA]</scope>
    <source>
        <strain evidence="6 7">Bh0001</strain>
    </source>
</reference>
<sequence length="611" mass="68834">MSLITKSLWRIGPLPKPSASIVHFQQARNLLYHQHSRDVSTIPRGKRIHVAGAHRLQTLIANGIVQSAKNPLRNPVTLMVSNNDYIRQYVDTDGKIQMIKDGIATTMVGAVDMEVLPFSMEYSVPDGTFPPAKNLRYKRLLMDTAPNEDDLLVDDVSSLLDNSLHTLDPKKRAHKTARLPISDMKVCDLSYFLELNATFCEHGKGKPIEKEDIVEIRAAPKDSDLKVVPVTHMAKINTDPIDYLIYGERPRDLIKFFKNIKHRLHPSSVVVIVGNNPGLVQDLYDQVFPDISKRPNFVECINATHMGETSITGIWDSLRSIPVVRGKLLLGPLARTYDDGMTPGEVEKREQDVDCLVNRIMDAPLFGAERIDRRGLERYKLKKLVARAVIYPLTVAFNCMMGEIFSTEERVTEARLLFDEACAVIQSVDETLTRRILLDNLLWAVVRQPNIRPIMLKCVELGFDTNIDLDNGWIIKNAPKGMAPMHTKYSNIVKERARESAKAIAADKEEAAKAEARLKMARETVAKRMEENDTEEVVRRGFKRFAFGQKIEAPLNVPDKTYYKTRSPLEASGIWQKLEAPLNVRVKKGNESDPSVHVKGSGDAVVQKISE</sequence>
<dbReference type="InterPro" id="IPR013328">
    <property type="entry name" value="6PGD_dom2"/>
</dbReference>
<dbReference type="SUPFAM" id="SSF48179">
    <property type="entry name" value="6-phosphogluconate dehydrogenase C-terminal domain-like"/>
    <property type="match status" value="1"/>
</dbReference>
<dbReference type="EMBL" id="PQXK01000077">
    <property type="protein sequence ID" value="TGO38301.1"/>
    <property type="molecule type" value="Genomic_DNA"/>
</dbReference>
<dbReference type="PANTHER" id="PTHR43765">
    <property type="entry name" value="2-DEHYDROPANTOATE 2-REDUCTASE-RELATED"/>
    <property type="match status" value="1"/>
</dbReference>
<keyword evidence="2" id="KW-0560">Oxidoreductase</keyword>
<dbReference type="Proteomes" id="UP000297814">
    <property type="component" value="Unassembled WGS sequence"/>
</dbReference>
<dbReference type="InterPro" id="IPR008927">
    <property type="entry name" value="6-PGluconate_DH-like_C_sf"/>
</dbReference>
<evidence type="ECO:0000256" key="3">
    <source>
        <dbReference type="SAM" id="Coils"/>
    </source>
</evidence>